<keyword evidence="3" id="KW-1185">Reference proteome</keyword>
<dbReference type="GeneID" id="54278725"/>
<evidence type="ECO:0000313" key="3">
    <source>
        <dbReference type="Proteomes" id="UP000799778"/>
    </source>
</evidence>
<reference evidence="2" key="1">
    <citation type="journal article" date="2020" name="Stud. Mycol.">
        <title>101 Dothideomycetes genomes: a test case for predicting lifestyles and emergence of pathogens.</title>
        <authorList>
            <person name="Haridas S."/>
            <person name="Albert R."/>
            <person name="Binder M."/>
            <person name="Bloem J."/>
            <person name="Labutti K."/>
            <person name="Salamov A."/>
            <person name="Andreopoulos B."/>
            <person name="Baker S."/>
            <person name="Barry K."/>
            <person name="Bills G."/>
            <person name="Bluhm B."/>
            <person name="Cannon C."/>
            <person name="Castanera R."/>
            <person name="Culley D."/>
            <person name="Daum C."/>
            <person name="Ezra D."/>
            <person name="Gonzalez J."/>
            <person name="Henrissat B."/>
            <person name="Kuo A."/>
            <person name="Liang C."/>
            <person name="Lipzen A."/>
            <person name="Lutzoni F."/>
            <person name="Magnuson J."/>
            <person name="Mondo S."/>
            <person name="Nolan M."/>
            <person name="Ohm R."/>
            <person name="Pangilinan J."/>
            <person name="Park H.-J."/>
            <person name="Ramirez L."/>
            <person name="Alfaro M."/>
            <person name="Sun H."/>
            <person name="Tritt A."/>
            <person name="Yoshinaga Y."/>
            <person name="Zwiers L.-H."/>
            <person name="Turgeon B."/>
            <person name="Goodwin S."/>
            <person name="Spatafora J."/>
            <person name="Crous P."/>
            <person name="Grigoriev I."/>
        </authorList>
    </citation>
    <scope>NUCLEOTIDE SEQUENCE</scope>
    <source>
        <strain evidence="2">CBS 175.79</strain>
    </source>
</reference>
<feature type="region of interest" description="Disordered" evidence="1">
    <location>
        <begin position="108"/>
        <end position="143"/>
    </location>
</feature>
<dbReference type="RefSeq" id="XP_033386039.1">
    <property type="nucleotide sequence ID" value="XM_033521328.1"/>
</dbReference>
<gene>
    <name evidence="2" type="ORF">BU24DRAFT_156446</name>
</gene>
<sequence length="165" mass="18601">MRAESGRAVEPVWLKAVGEGLQGDRRGEGKGSQPTCVLLRQMTTTAQAKCCVHGIRGRMDPTSKRQASECVGGREGLLLCVHYSSLCSLRTKREILSLPDRWLTHTHTHTHQSDRTTTTCNQLGLPTNRARPSPTQPSLYRLPYRRPRRGYPMIYRLNPTHSPKQ</sequence>
<dbReference type="Proteomes" id="UP000799778">
    <property type="component" value="Unassembled WGS sequence"/>
</dbReference>
<evidence type="ECO:0000256" key="1">
    <source>
        <dbReference type="SAM" id="MobiDB-lite"/>
    </source>
</evidence>
<protein>
    <submittedName>
        <fullName evidence="2">Uncharacterized protein</fullName>
    </submittedName>
</protein>
<name>A0A6A5XYG5_9PLEO</name>
<proteinExistence type="predicted"/>
<accession>A0A6A5XYG5</accession>
<dbReference type="EMBL" id="ML978068">
    <property type="protein sequence ID" value="KAF2017700.1"/>
    <property type="molecule type" value="Genomic_DNA"/>
</dbReference>
<evidence type="ECO:0000313" key="2">
    <source>
        <dbReference type="EMBL" id="KAF2017700.1"/>
    </source>
</evidence>
<dbReference type="AlphaFoldDB" id="A0A6A5XYG5"/>
<organism evidence="2 3">
    <name type="scientific">Aaosphaeria arxii CBS 175.79</name>
    <dbReference type="NCBI Taxonomy" id="1450172"/>
    <lineage>
        <taxon>Eukaryota</taxon>
        <taxon>Fungi</taxon>
        <taxon>Dikarya</taxon>
        <taxon>Ascomycota</taxon>
        <taxon>Pezizomycotina</taxon>
        <taxon>Dothideomycetes</taxon>
        <taxon>Pleosporomycetidae</taxon>
        <taxon>Pleosporales</taxon>
        <taxon>Pleosporales incertae sedis</taxon>
        <taxon>Aaosphaeria</taxon>
    </lineage>
</organism>